<accession>A0ABM7N2I6</accession>
<feature type="transmembrane region" description="Helical" evidence="1">
    <location>
        <begin position="421"/>
        <end position="443"/>
    </location>
</feature>
<evidence type="ECO:0000313" key="3">
    <source>
        <dbReference type="Proteomes" id="UP000677515"/>
    </source>
</evidence>
<keyword evidence="1" id="KW-0812">Transmembrane</keyword>
<protein>
    <recommendedName>
        <fullName evidence="4">Membrane protein DUF2142</fullName>
    </recommendedName>
</protein>
<keyword evidence="3" id="KW-1185">Reference proteome</keyword>
<feature type="transmembrane region" description="Helical" evidence="1">
    <location>
        <begin position="329"/>
        <end position="346"/>
    </location>
</feature>
<sequence>MKTLTRNEVIFFLASILFFISLKSVTPPFMSPDEPVHYSRAYLLSKGYIILDNKEGKQSGGYTDKALDEFLQIINNGHINKFSKKMKDEMKSVHWSNDRIYKEIPNTTYYFPLAYAPQVTGIIIGNILNLSIYNTYNLSTILSFLSCIIIIVISNRIFKIPYPAMLILALPMMTFQFSSPTIDGIATSFAVLMMCIFARGMKNNTFTLKDIIFLCLCAFILVSSRANLIPVLLLPFFASIKLNHKLKYILPIIPTVVSLLWIVFTVTHVVDAGKKHPGLSHGEVIAHYILHPLDFSSIIYHTLSNMNLISFYYESFIGILGWLDIKLSGAFYVYSGIVILTLAGLNTQLSFIKSNKTYVGSIFLVSICSILLIFFALLVQWSPFPTTTIVGVQGRYFTIPAIILTFVMYKHNGKFDKTSAVILASYVVVSLHCMMTGIVNRYYL</sequence>
<dbReference type="Proteomes" id="UP000677515">
    <property type="component" value="Chromosome"/>
</dbReference>
<reference evidence="2 3" key="1">
    <citation type="submission" date="2021-01" db="EMBL/GenBank/DDBJ databases">
        <title>Complete genome sequence of Erwinia rhapontici MAFF 311153.</title>
        <authorList>
            <person name="Morohoshi T."/>
            <person name="Someya N."/>
        </authorList>
    </citation>
    <scope>NUCLEOTIDE SEQUENCE [LARGE SCALE GENOMIC DNA]</scope>
    <source>
        <strain evidence="2 3">MAFF 311153</strain>
    </source>
</reference>
<name>A0ABM7N2I6_ERWRD</name>
<keyword evidence="1" id="KW-0472">Membrane</keyword>
<feature type="transmembrane region" description="Helical" evidence="1">
    <location>
        <begin position="213"/>
        <end position="236"/>
    </location>
</feature>
<evidence type="ECO:0000313" key="2">
    <source>
        <dbReference type="EMBL" id="BCQ35669.1"/>
    </source>
</evidence>
<feature type="transmembrane region" description="Helical" evidence="1">
    <location>
        <begin position="184"/>
        <end position="201"/>
    </location>
</feature>
<proteinExistence type="predicted"/>
<feature type="transmembrane region" description="Helical" evidence="1">
    <location>
        <begin position="358"/>
        <end position="381"/>
    </location>
</feature>
<keyword evidence="1" id="KW-1133">Transmembrane helix</keyword>
<feature type="transmembrane region" description="Helical" evidence="1">
    <location>
        <begin position="393"/>
        <end position="409"/>
    </location>
</feature>
<feature type="transmembrane region" description="Helical" evidence="1">
    <location>
        <begin position="306"/>
        <end position="323"/>
    </location>
</feature>
<dbReference type="Pfam" id="PF09913">
    <property type="entry name" value="DUF2142"/>
    <property type="match status" value="1"/>
</dbReference>
<evidence type="ECO:0000256" key="1">
    <source>
        <dbReference type="SAM" id="Phobius"/>
    </source>
</evidence>
<gene>
    <name evidence="2" type="ORF">ERHA53_30120</name>
</gene>
<dbReference type="InterPro" id="IPR018674">
    <property type="entry name" value="DUF2142_membrane"/>
</dbReference>
<feature type="transmembrane region" description="Helical" evidence="1">
    <location>
        <begin position="248"/>
        <end position="270"/>
    </location>
</feature>
<evidence type="ECO:0008006" key="4">
    <source>
        <dbReference type="Google" id="ProtNLM"/>
    </source>
</evidence>
<dbReference type="RefSeq" id="WP_212813020.1">
    <property type="nucleotide sequence ID" value="NZ_AP024329.1"/>
</dbReference>
<organism evidence="2 3">
    <name type="scientific">Erwinia rhapontici</name>
    <name type="common">Pectobacterium rhapontici</name>
    <dbReference type="NCBI Taxonomy" id="55212"/>
    <lineage>
        <taxon>Bacteria</taxon>
        <taxon>Pseudomonadati</taxon>
        <taxon>Pseudomonadota</taxon>
        <taxon>Gammaproteobacteria</taxon>
        <taxon>Enterobacterales</taxon>
        <taxon>Erwiniaceae</taxon>
        <taxon>Erwinia</taxon>
    </lineage>
</organism>
<dbReference type="EMBL" id="AP024329">
    <property type="protein sequence ID" value="BCQ35669.1"/>
    <property type="molecule type" value="Genomic_DNA"/>
</dbReference>
<feature type="transmembrane region" description="Helical" evidence="1">
    <location>
        <begin position="136"/>
        <end position="153"/>
    </location>
</feature>